<evidence type="ECO:0000259" key="8">
    <source>
        <dbReference type="SMART" id="SM00986"/>
    </source>
</evidence>
<evidence type="ECO:0000256" key="7">
    <source>
        <dbReference type="ARBA" id="ARBA00023204"/>
    </source>
</evidence>
<dbReference type="GO" id="GO:0046872">
    <property type="term" value="F:metal ion binding"/>
    <property type="evidence" value="ECO:0007669"/>
    <property type="project" value="UniProtKB-KW"/>
</dbReference>
<dbReference type="InterPro" id="IPR051536">
    <property type="entry name" value="UDG_Type-4/5"/>
</dbReference>
<dbReference type="GO" id="GO:0051539">
    <property type="term" value="F:4 iron, 4 sulfur cluster binding"/>
    <property type="evidence" value="ECO:0007669"/>
    <property type="project" value="UniProtKB-KW"/>
</dbReference>
<dbReference type="InterPro" id="IPR005122">
    <property type="entry name" value="Uracil-DNA_glycosylase-like"/>
</dbReference>
<keyword evidence="2" id="KW-0479">Metal-binding</keyword>
<feature type="domain" description="Uracil-DNA glycosylase-like" evidence="8">
    <location>
        <begin position="40"/>
        <end position="142"/>
    </location>
</feature>
<evidence type="ECO:0000256" key="3">
    <source>
        <dbReference type="ARBA" id="ARBA00022763"/>
    </source>
</evidence>
<dbReference type="GO" id="GO:0097506">
    <property type="term" value="F:deaminated base DNA N-glycosylase activity"/>
    <property type="evidence" value="ECO:0007669"/>
    <property type="project" value="UniProtKB-ARBA"/>
</dbReference>
<feature type="non-terminal residue" evidence="9">
    <location>
        <position position="1"/>
    </location>
</feature>
<accession>T1B3A9</accession>
<feature type="non-terminal residue" evidence="9">
    <location>
        <position position="142"/>
    </location>
</feature>
<gene>
    <name evidence="9" type="ORF">B1B_05960</name>
</gene>
<keyword evidence="7" id="KW-0234">DNA repair</keyword>
<keyword evidence="6" id="KW-0411">Iron-sulfur</keyword>
<dbReference type="Pfam" id="PF03167">
    <property type="entry name" value="UDG"/>
    <property type="match status" value="1"/>
</dbReference>
<reference evidence="9" key="1">
    <citation type="submission" date="2013-08" db="EMBL/GenBank/DDBJ databases">
        <authorList>
            <person name="Mendez C."/>
            <person name="Richter M."/>
            <person name="Ferrer M."/>
            <person name="Sanchez J."/>
        </authorList>
    </citation>
    <scope>NUCLEOTIDE SEQUENCE</scope>
</reference>
<keyword evidence="1" id="KW-0004">4Fe-4S</keyword>
<name>T1B3A9_9ZZZZ</name>
<evidence type="ECO:0000256" key="6">
    <source>
        <dbReference type="ARBA" id="ARBA00023014"/>
    </source>
</evidence>
<reference evidence="9" key="2">
    <citation type="journal article" date="2014" name="ISME J.">
        <title>Microbial stratification in low pH oxic and suboxic macroscopic growths along an acid mine drainage.</title>
        <authorList>
            <person name="Mendez-Garcia C."/>
            <person name="Mesa V."/>
            <person name="Sprenger R.R."/>
            <person name="Richter M."/>
            <person name="Diez M.S."/>
            <person name="Solano J."/>
            <person name="Bargiela R."/>
            <person name="Golyshina O.V."/>
            <person name="Manteca A."/>
            <person name="Ramos J.L."/>
            <person name="Gallego J.R."/>
            <person name="Llorente I."/>
            <person name="Martins Dos Santos V.A."/>
            <person name="Jensen O.N."/>
            <person name="Pelaez A.I."/>
            <person name="Sanchez J."/>
            <person name="Ferrer M."/>
        </authorList>
    </citation>
    <scope>NUCLEOTIDE SEQUENCE</scope>
</reference>
<dbReference type="GO" id="GO:0006281">
    <property type="term" value="P:DNA repair"/>
    <property type="evidence" value="ECO:0007669"/>
    <property type="project" value="UniProtKB-KW"/>
</dbReference>
<evidence type="ECO:0000256" key="2">
    <source>
        <dbReference type="ARBA" id="ARBA00022723"/>
    </source>
</evidence>
<evidence type="ECO:0000256" key="1">
    <source>
        <dbReference type="ARBA" id="ARBA00022485"/>
    </source>
</evidence>
<sequence length="142" mass="15988">LRKDIVKCRACMRLVEFRERIAKEKTKRFLEQDYWGKPVPGFGPPDARLVVIGLAPAAHGGNRTGRVFTGDLSAKFLMKGLYDAGFANQPSSDSIDDSLVLKDCYILAAVRCVPPDNIPTREEMQECFPFLRRELDLLANSR</sequence>
<proteinExistence type="predicted"/>
<dbReference type="SMART" id="SM00987">
    <property type="entry name" value="UreE_C"/>
    <property type="match status" value="1"/>
</dbReference>
<protein>
    <submittedName>
        <fullName evidence="9">Uracil-DNA glycosylase superfamily protein</fullName>
    </submittedName>
</protein>
<dbReference type="SMART" id="SM00986">
    <property type="entry name" value="UDG"/>
    <property type="match status" value="1"/>
</dbReference>
<evidence type="ECO:0000256" key="4">
    <source>
        <dbReference type="ARBA" id="ARBA00022801"/>
    </source>
</evidence>
<dbReference type="PANTHER" id="PTHR33693:SF3">
    <property type="entry name" value="TYPE-5 URACIL-DNA GLYCOSYLASE"/>
    <property type="match status" value="1"/>
</dbReference>
<dbReference type="EMBL" id="AUZY01003787">
    <property type="protein sequence ID" value="EQD67356.1"/>
    <property type="molecule type" value="Genomic_DNA"/>
</dbReference>
<dbReference type="InterPro" id="IPR036895">
    <property type="entry name" value="Uracil-DNA_glycosylase-like_sf"/>
</dbReference>
<keyword evidence="5" id="KW-0408">Iron</keyword>
<dbReference type="SUPFAM" id="SSF52141">
    <property type="entry name" value="Uracil-DNA glycosylase-like"/>
    <property type="match status" value="1"/>
</dbReference>
<keyword evidence="3" id="KW-0227">DNA damage</keyword>
<evidence type="ECO:0000256" key="5">
    <source>
        <dbReference type="ARBA" id="ARBA00023004"/>
    </source>
</evidence>
<comment type="caution">
    <text evidence="9">The sequence shown here is derived from an EMBL/GenBank/DDBJ whole genome shotgun (WGS) entry which is preliminary data.</text>
</comment>
<organism evidence="9">
    <name type="scientific">mine drainage metagenome</name>
    <dbReference type="NCBI Taxonomy" id="410659"/>
    <lineage>
        <taxon>unclassified sequences</taxon>
        <taxon>metagenomes</taxon>
        <taxon>ecological metagenomes</taxon>
    </lineage>
</organism>
<evidence type="ECO:0000313" key="9">
    <source>
        <dbReference type="EMBL" id="EQD67356.1"/>
    </source>
</evidence>
<keyword evidence="4" id="KW-0378">Hydrolase</keyword>
<dbReference type="Gene3D" id="3.40.470.10">
    <property type="entry name" value="Uracil-DNA glycosylase-like domain"/>
    <property type="match status" value="1"/>
</dbReference>
<dbReference type="PANTHER" id="PTHR33693">
    <property type="entry name" value="TYPE-5 URACIL-DNA GLYCOSYLASE"/>
    <property type="match status" value="1"/>
</dbReference>
<dbReference type="AlphaFoldDB" id="T1B3A9"/>